<keyword evidence="4" id="KW-1185">Reference proteome</keyword>
<feature type="compositionally biased region" description="Basic and acidic residues" evidence="1">
    <location>
        <begin position="96"/>
        <end position="109"/>
    </location>
</feature>
<accession>A0A016T359</accession>
<keyword evidence="2" id="KW-0812">Transmembrane</keyword>
<feature type="compositionally biased region" description="Basic residues" evidence="1">
    <location>
        <begin position="163"/>
        <end position="173"/>
    </location>
</feature>
<gene>
    <name evidence="3" type="primary">Acey_s0143.g2420</name>
    <name evidence="3" type="ORF">Y032_0143g2420</name>
</gene>
<feature type="compositionally biased region" description="Basic and acidic residues" evidence="1">
    <location>
        <begin position="263"/>
        <end position="281"/>
    </location>
</feature>
<dbReference type="AlphaFoldDB" id="A0A016T359"/>
<proteinExistence type="predicted"/>
<protein>
    <submittedName>
        <fullName evidence="3">Uncharacterized protein</fullName>
    </submittedName>
</protein>
<evidence type="ECO:0000313" key="3">
    <source>
        <dbReference type="EMBL" id="EYB97155.1"/>
    </source>
</evidence>
<evidence type="ECO:0000256" key="1">
    <source>
        <dbReference type="SAM" id="MobiDB-lite"/>
    </source>
</evidence>
<sequence>MDADKEVWFEFVAEPIIPWWEVALPVNMLLSVIMLSGLLYFLVKRKEQAEEEGDIQQYESLRRVRWHLEEELEAEARKYLRLEESRSRGSSMPTSKAREDDRSATPKEEEKEEQPASTQPVTPKTSGKAKSATKSKASKKSAAKSKRQSSKSKKRKGESQKKSSTKVRKSGKKVAKESEKEKEEAKESEKEKKQAKESEKEKKGAKESEKEKKEKKESEKEKKGQKDAASEKSGKKAGHVAKPVKEEKKEEEEESNEQTSTPKVEETPVKEDVAADDEIKRAKLGSADELSKP</sequence>
<organism evidence="3 4">
    <name type="scientific">Ancylostoma ceylanicum</name>
    <dbReference type="NCBI Taxonomy" id="53326"/>
    <lineage>
        <taxon>Eukaryota</taxon>
        <taxon>Metazoa</taxon>
        <taxon>Ecdysozoa</taxon>
        <taxon>Nematoda</taxon>
        <taxon>Chromadorea</taxon>
        <taxon>Rhabditida</taxon>
        <taxon>Rhabditina</taxon>
        <taxon>Rhabditomorpha</taxon>
        <taxon>Strongyloidea</taxon>
        <taxon>Ancylostomatidae</taxon>
        <taxon>Ancylostomatinae</taxon>
        <taxon>Ancylostoma</taxon>
    </lineage>
</organism>
<dbReference type="EMBL" id="JARK01001479">
    <property type="protein sequence ID" value="EYB97155.1"/>
    <property type="molecule type" value="Genomic_DNA"/>
</dbReference>
<evidence type="ECO:0000313" key="4">
    <source>
        <dbReference type="Proteomes" id="UP000024635"/>
    </source>
</evidence>
<keyword evidence="2" id="KW-1133">Transmembrane helix</keyword>
<evidence type="ECO:0000256" key="2">
    <source>
        <dbReference type="SAM" id="Phobius"/>
    </source>
</evidence>
<reference evidence="4" key="1">
    <citation type="journal article" date="2015" name="Nat. Genet.">
        <title>The genome and transcriptome of the zoonotic hookworm Ancylostoma ceylanicum identify infection-specific gene families.</title>
        <authorList>
            <person name="Schwarz E.M."/>
            <person name="Hu Y."/>
            <person name="Antoshechkin I."/>
            <person name="Miller M.M."/>
            <person name="Sternberg P.W."/>
            <person name="Aroian R.V."/>
        </authorList>
    </citation>
    <scope>NUCLEOTIDE SEQUENCE</scope>
    <source>
        <strain evidence="4">HY135</strain>
    </source>
</reference>
<name>A0A016T359_9BILA</name>
<feature type="region of interest" description="Disordered" evidence="1">
    <location>
        <begin position="84"/>
        <end position="293"/>
    </location>
</feature>
<feature type="compositionally biased region" description="Basic and acidic residues" evidence="1">
    <location>
        <begin position="174"/>
        <end position="234"/>
    </location>
</feature>
<feature type="transmembrane region" description="Helical" evidence="2">
    <location>
        <begin position="22"/>
        <end position="43"/>
    </location>
</feature>
<comment type="caution">
    <text evidence="3">The sequence shown here is derived from an EMBL/GenBank/DDBJ whole genome shotgun (WGS) entry which is preliminary data.</text>
</comment>
<dbReference type="OrthoDB" id="5876378at2759"/>
<dbReference type="Proteomes" id="UP000024635">
    <property type="component" value="Unassembled WGS sequence"/>
</dbReference>
<keyword evidence="2" id="KW-0472">Membrane</keyword>
<feature type="compositionally biased region" description="Basic residues" evidence="1">
    <location>
        <begin position="131"/>
        <end position="156"/>
    </location>
</feature>